<feature type="region of interest" description="Disordered" evidence="1">
    <location>
        <begin position="166"/>
        <end position="186"/>
    </location>
</feature>
<reference evidence="2 3" key="2">
    <citation type="journal article" date="2016" name="Appl. Microbiol. Biotechnol.">
        <title>Mutations improving production and secretion of extracellular lipase by Burkholderia glumae PG1.</title>
        <authorList>
            <person name="Knapp A."/>
            <person name="Voget S."/>
            <person name="Gao R."/>
            <person name="Zaburannyi N."/>
            <person name="Krysciak D."/>
            <person name="Breuer M."/>
            <person name="Hauer B."/>
            <person name="Streit W.R."/>
            <person name="Muller R."/>
            <person name="Daniel R."/>
            <person name="Jaeger K.E."/>
        </authorList>
    </citation>
    <scope>NUCLEOTIDE SEQUENCE [LARGE SCALE GENOMIC DNA]</scope>
    <source>
        <strain evidence="2 3">PG1</strain>
    </source>
</reference>
<keyword evidence="3" id="KW-1185">Reference proteome</keyword>
<reference evidence="3" key="1">
    <citation type="submission" date="2011-03" db="EMBL/GenBank/DDBJ databases">
        <authorList>
            <person name="Voget S."/>
            <person name="Streit W.R."/>
            <person name="Jaeger K.E."/>
            <person name="Daniel R."/>
        </authorList>
    </citation>
    <scope>NUCLEOTIDE SEQUENCE [LARGE SCALE GENOMIC DNA]</scope>
    <source>
        <strain evidence="3">PG1</strain>
    </source>
</reference>
<dbReference type="AlphaFoldDB" id="A0A0B6RKT1"/>
<evidence type="ECO:0000256" key="1">
    <source>
        <dbReference type="SAM" id="MobiDB-lite"/>
    </source>
</evidence>
<dbReference type="Gene3D" id="1.25.40.10">
    <property type="entry name" value="Tetratricopeptide repeat domain"/>
    <property type="match status" value="1"/>
</dbReference>
<organism evidence="2 3">
    <name type="scientific">Burkholderia plantarii</name>
    <dbReference type="NCBI Taxonomy" id="41899"/>
    <lineage>
        <taxon>Bacteria</taxon>
        <taxon>Pseudomonadati</taxon>
        <taxon>Pseudomonadota</taxon>
        <taxon>Betaproteobacteria</taxon>
        <taxon>Burkholderiales</taxon>
        <taxon>Burkholderiaceae</taxon>
        <taxon>Burkholderia</taxon>
    </lineage>
</organism>
<proteinExistence type="predicted"/>
<accession>A0A0B6RKT1</accession>
<dbReference type="HOGENOM" id="CLU_107480_0_0_4"/>
<name>A0A0B6RKT1_BURPL</name>
<dbReference type="Proteomes" id="UP000031838">
    <property type="component" value="Chromosome 1"/>
</dbReference>
<dbReference type="KEGG" id="bgp:BGL_1c13760"/>
<dbReference type="EMBL" id="CP002580">
    <property type="protein sequence ID" value="AJK45892.1"/>
    <property type="molecule type" value="Genomic_DNA"/>
</dbReference>
<sequence>MRATMNEPRPSQPCPDARMVDIVGAVQSGDENVIAMLNEARQAWPHDHRLPFLRGAVQAGERRYDEARADFVAALELAPAFSIASFMLGFLDLTNGQVERARASWQPLDALPTDETLRVLKTGLLNLAEDRFELAIAQLRAGMASNERYPLINPYVAAVLAQLEGTEPPPGGSADPHDGKAGMLGSDLPHAYPHPYFSR</sequence>
<evidence type="ECO:0000313" key="2">
    <source>
        <dbReference type="EMBL" id="AJK45892.1"/>
    </source>
</evidence>
<protein>
    <submittedName>
        <fullName evidence="2">TPR domain protein</fullName>
    </submittedName>
</protein>
<gene>
    <name evidence="2" type="ORF">BGL_1c13760</name>
</gene>
<evidence type="ECO:0000313" key="3">
    <source>
        <dbReference type="Proteomes" id="UP000031838"/>
    </source>
</evidence>
<dbReference type="InterPro" id="IPR011990">
    <property type="entry name" value="TPR-like_helical_dom_sf"/>
</dbReference>
<dbReference type="SUPFAM" id="SSF48452">
    <property type="entry name" value="TPR-like"/>
    <property type="match status" value="1"/>
</dbReference>